<dbReference type="GO" id="GO:0016787">
    <property type="term" value="F:hydrolase activity"/>
    <property type="evidence" value="ECO:0007669"/>
    <property type="project" value="UniProtKB-KW"/>
</dbReference>
<evidence type="ECO:0000256" key="7">
    <source>
        <dbReference type="ARBA" id="ARBA00038093"/>
    </source>
</evidence>
<keyword evidence="2" id="KW-1277">Toxin-antitoxin system</keyword>
<evidence type="ECO:0000259" key="8">
    <source>
        <dbReference type="Pfam" id="PF01850"/>
    </source>
</evidence>
<dbReference type="GO" id="GO:0046872">
    <property type="term" value="F:metal ion binding"/>
    <property type="evidence" value="ECO:0007669"/>
    <property type="project" value="UniProtKB-KW"/>
</dbReference>
<accession>A0A1G5YR80</accession>
<dbReference type="InterPro" id="IPR029060">
    <property type="entry name" value="PIN-like_dom_sf"/>
</dbReference>
<gene>
    <name evidence="9" type="ORF">SAMN03080617_02768</name>
</gene>
<dbReference type="CDD" id="cd18738">
    <property type="entry name" value="PIN_VapC4-5_FitB-like"/>
    <property type="match status" value="1"/>
</dbReference>
<evidence type="ECO:0000256" key="4">
    <source>
        <dbReference type="ARBA" id="ARBA00022723"/>
    </source>
</evidence>
<evidence type="ECO:0000256" key="1">
    <source>
        <dbReference type="ARBA" id="ARBA00001946"/>
    </source>
</evidence>
<evidence type="ECO:0000256" key="3">
    <source>
        <dbReference type="ARBA" id="ARBA00022722"/>
    </source>
</evidence>
<dbReference type="RefSeq" id="WP_092730939.1">
    <property type="nucleotide sequence ID" value="NZ_FMXE01000019.1"/>
</dbReference>
<keyword evidence="6" id="KW-0460">Magnesium</keyword>
<dbReference type="STRING" id="279824.SAMN03080617_02768"/>
<dbReference type="AlphaFoldDB" id="A0A1G5YR80"/>
<dbReference type="OrthoDB" id="676982at2"/>
<feature type="domain" description="PIN" evidence="8">
    <location>
        <begin position="3"/>
        <end position="108"/>
    </location>
</feature>
<dbReference type="InterPro" id="IPR002716">
    <property type="entry name" value="PIN_dom"/>
</dbReference>
<comment type="cofactor">
    <cofactor evidence="1">
        <name>Mg(2+)</name>
        <dbReference type="ChEBI" id="CHEBI:18420"/>
    </cofactor>
</comment>
<dbReference type="Pfam" id="PF01850">
    <property type="entry name" value="PIN"/>
    <property type="match status" value="1"/>
</dbReference>
<dbReference type="InterPro" id="IPR050556">
    <property type="entry name" value="Type_II_TA_system_RNase"/>
</dbReference>
<keyword evidence="4" id="KW-0479">Metal-binding</keyword>
<keyword evidence="5" id="KW-0378">Hydrolase</keyword>
<proteinExistence type="inferred from homology"/>
<dbReference type="GO" id="GO:0004518">
    <property type="term" value="F:nuclease activity"/>
    <property type="evidence" value="ECO:0007669"/>
    <property type="project" value="UniProtKB-KW"/>
</dbReference>
<evidence type="ECO:0000313" key="9">
    <source>
        <dbReference type="EMBL" id="SDA84882.1"/>
    </source>
</evidence>
<comment type="similarity">
    <text evidence="7">Belongs to the PINc/VapC protein family.</text>
</comment>
<evidence type="ECO:0000256" key="5">
    <source>
        <dbReference type="ARBA" id="ARBA00022801"/>
    </source>
</evidence>
<sequence length="120" mass="13601">MFLLDRNIIIHALSPSHDQIRDFLRAKNLVTSIISKIEVLGYSKLTDHEREGFQIFFGSIPSIQLTESIVESAIKLRQVRKMTLGDSIIAATALVNKLELVTANTKDFDWISDLKVVNFQ</sequence>
<evidence type="ECO:0000256" key="2">
    <source>
        <dbReference type="ARBA" id="ARBA00022649"/>
    </source>
</evidence>
<reference evidence="10" key="1">
    <citation type="submission" date="2016-10" db="EMBL/GenBank/DDBJ databases">
        <authorList>
            <person name="Varghese N."/>
            <person name="Submissions S."/>
        </authorList>
    </citation>
    <scope>NUCLEOTIDE SEQUENCE [LARGE SCALE GENOMIC DNA]</scope>
    <source>
        <strain evidence="10">DSM 22703</strain>
    </source>
</reference>
<dbReference type="Gene3D" id="3.40.50.1010">
    <property type="entry name" value="5'-nuclease"/>
    <property type="match status" value="1"/>
</dbReference>
<name>A0A1G5YR80_9BACT</name>
<dbReference type="Proteomes" id="UP000198756">
    <property type="component" value="Unassembled WGS sequence"/>
</dbReference>
<dbReference type="EMBL" id="FMXE01000019">
    <property type="protein sequence ID" value="SDA84882.1"/>
    <property type="molecule type" value="Genomic_DNA"/>
</dbReference>
<dbReference type="PANTHER" id="PTHR33653">
    <property type="entry name" value="RIBONUCLEASE VAPC2"/>
    <property type="match status" value="1"/>
</dbReference>
<evidence type="ECO:0000313" key="10">
    <source>
        <dbReference type="Proteomes" id="UP000198756"/>
    </source>
</evidence>
<organism evidence="9 10">
    <name type="scientific">Algoriphagus alkaliphilus</name>
    <dbReference type="NCBI Taxonomy" id="279824"/>
    <lineage>
        <taxon>Bacteria</taxon>
        <taxon>Pseudomonadati</taxon>
        <taxon>Bacteroidota</taxon>
        <taxon>Cytophagia</taxon>
        <taxon>Cytophagales</taxon>
        <taxon>Cyclobacteriaceae</taxon>
        <taxon>Algoriphagus</taxon>
    </lineage>
</organism>
<evidence type="ECO:0000256" key="6">
    <source>
        <dbReference type="ARBA" id="ARBA00022842"/>
    </source>
</evidence>
<protein>
    <recommendedName>
        <fullName evidence="8">PIN domain-containing protein</fullName>
    </recommendedName>
</protein>
<dbReference type="SUPFAM" id="SSF88723">
    <property type="entry name" value="PIN domain-like"/>
    <property type="match status" value="1"/>
</dbReference>
<keyword evidence="3" id="KW-0540">Nuclease</keyword>
<keyword evidence="10" id="KW-1185">Reference proteome</keyword>
<dbReference type="PANTHER" id="PTHR33653:SF1">
    <property type="entry name" value="RIBONUCLEASE VAPC2"/>
    <property type="match status" value="1"/>
</dbReference>